<keyword evidence="2" id="KW-1185">Reference proteome</keyword>
<name>A0AAD5JYF6_9FUNG</name>
<dbReference type="InterPro" id="IPR036410">
    <property type="entry name" value="HSP_DnaJ_Cys-rich_dom_sf"/>
</dbReference>
<proteinExistence type="predicted"/>
<dbReference type="SUPFAM" id="SSF57938">
    <property type="entry name" value="DnaJ/Hsp40 cysteine-rich domain"/>
    <property type="match status" value="1"/>
</dbReference>
<accession>A0AAD5JYF6</accession>
<organism evidence="1 2">
    <name type="scientific">Phascolomyces articulosus</name>
    <dbReference type="NCBI Taxonomy" id="60185"/>
    <lineage>
        <taxon>Eukaryota</taxon>
        <taxon>Fungi</taxon>
        <taxon>Fungi incertae sedis</taxon>
        <taxon>Mucoromycota</taxon>
        <taxon>Mucoromycotina</taxon>
        <taxon>Mucoromycetes</taxon>
        <taxon>Mucorales</taxon>
        <taxon>Lichtheimiaceae</taxon>
        <taxon>Phascolomyces</taxon>
    </lineage>
</organism>
<sequence length="125" mass="14152">MSIIICPHCFQSGHRRRNHHDCLANPARMATRMQNENETIMFERERRCSSCGGLGHCRRTHSECPLNPANIDGIIQLPALFEVPDNTNISNGRRCASCGGLGHSQRTHQDYLLNSENTQQPQPRM</sequence>
<evidence type="ECO:0000313" key="1">
    <source>
        <dbReference type="EMBL" id="KAI9243040.1"/>
    </source>
</evidence>
<dbReference type="Proteomes" id="UP001209540">
    <property type="component" value="Unassembled WGS sequence"/>
</dbReference>
<reference evidence="1" key="1">
    <citation type="journal article" date="2022" name="IScience">
        <title>Evolution of zygomycete secretomes and the origins of terrestrial fungal ecologies.</title>
        <authorList>
            <person name="Chang Y."/>
            <person name="Wang Y."/>
            <person name="Mondo S."/>
            <person name="Ahrendt S."/>
            <person name="Andreopoulos W."/>
            <person name="Barry K."/>
            <person name="Beard J."/>
            <person name="Benny G.L."/>
            <person name="Blankenship S."/>
            <person name="Bonito G."/>
            <person name="Cuomo C."/>
            <person name="Desiro A."/>
            <person name="Gervers K.A."/>
            <person name="Hundley H."/>
            <person name="Kuo A."/>
            <person name="LaButti K."/>
            <person name="Lang B.F."/>
            <person name="Lipzen A."/>
            <person name="O'Donnell K."/>
            <person name="Pangilinan J."/>
            <person name="Reynolds N."/>
            <person name="Sandor L."/>
            <person name="Smith M.E."/>
            <person name="Tsang A."/>
            <person name="Grigoriev I.V."/>
            <person name="Stajich J.E."/>
            <person name="Spatafora J.W."/>
        </authorList>
    </citation>
    <scope>NUCLEOTIDE SEQUENCE</scope>
    <source>
        <strain evidence="1">RSA 2281</strain>
    </source>
</reference>
<dbReference type="AlphaFoldDB" id="A0AAD5JYF6"/>
<feature type="non-terminal residue" evidence="1">
    <location>
        <position position="125"/>
    </location>
</feature>
<reference evidence="1" key="2">
    <citation type="submission" date="2023-02" db="EMBL/GenBank/DDBJ databases">
        <authorList>
            <consortium name="DOE Joint Genome Institute"/>
            <person name="Mondo S.J."/>
            <person name="Chang Y."/>
            <person name="Wang Y."/>
            <person name="Ahrendt S."/>
            <person name="Andreopoulos W."/>
            <person name="Barry K."/>
            <person name="Beard J."/>
            <person name="Benny G.L."/>
            <person name="Blankenship S."/>
            <person name="Bonito G."/>
            <person name="Cuomo C."/>
            <person name="Desiro A."/>
            <person name="Gervers K.A."/>
            <person name="Hundley H."/>
            <person name="Kuo A."/>
            <person name="LaButti K."/>
            <person name="Lang B.F."/>
            <person name="Lipzen A."/>
            <person name="O'Donnell K."/>
            <person name="Pangilinan J."/>
            <person name="Reynolds N."/>
            <person name="Sandor L."/>
            <person name="Smith M.W."/>
            <person name="Tsang A."/>
            <person name="Grigoriev I.V."/>
            <person name="Stajich J.E."/>
            <person name="Spatafora J.W."/>
        </authorList>
    </citation>
    <scope>NUCLEOTIDE SEQUENCE</scope>
    <source>
        <strain evidence="1">RSA 2281</strain>
    </source>
</reference>
<dbReference type="EMBL" id="JAIXMP010000114">
    <property type="protein sequence ID" value="KAI9243040.1"/>
    <property type="molecule type" value="Genomic_DNA"/>
</dbReference>
<gene>
    <name evidence="1" type="ORF">BDA99DRAFT_580054</name>
</gene>
<comment type="caution">
    <text evidence="1">The sequence shown here is derived from an EMBL/GenBank/DDBJ whole genome shotgun (WGS) entry which is preliminary data.</text>
</comment>
<evidence type="ECO:0000313" key="2">
    <source>
        <dbReference type="Proteomes" id="UP001209540"/>
    </source>
</evidence>
<protein>
    <submittedName>
        <fullName evidence="1">Uncharacterized protein</fullName>
    </submittedName>
</protein>